<sequence length="328" mass="37188">MAIEAHQLNYFPSHQQIIHTREIINNFENKAANMEYGLSGMSGDQTFIPFYNSALVNMVPETMETTTTMKAESGVTYNNNLCSSSGARKRSRDSFAISINNPLMDLSGSRKLCRNNTATTFSFLGEDISLQIQQQQLEMDYMIAQHMEKVRLMIVETRKEHTRRLTRVIEERMMKSLREKEAEIERTVKYNWLLEERIKTVCLENIMWRNLAETNEATANALQSNLEQVLSHKQQVNNEELDGVAEDAQSCCGSSDFGGEGAGKEKSCGTSGRNSSRRWWCRKCGEEESSVVLLPCRHLCLCTFCAPTIHKCPICDSNKNGSVHVNMS</sequence>
<keyword evidence="2 4" id="KW-0863">Zinc-finger</keyword>
<evidence type="ECO:0000256" key="3">
    <source>
        <dbReference type="ARBA" id="ARBA00022833"/>
    </source>
</evidence>
<dbReference type="Gene3D" id="3.30.40.10">
    <property type="entry name" value="Zinc/RING finger domain, C3HC4 (zinc finger)"/>
    <property type="match status" value="1"/>
</dbReference>
<keyword evidence="3" id="KW-0862">Zinc</keyword>
<dbReference type="PIRSF" id="PIRSF036836">
    <property type="entry name" value="RNase_bind_SBP1"/>
    <property type="match status" value="1"/>
</dbReference>
<evidence type="ECO:0000256" key="5">
    <source>
        <dbReference type="SAM" id="MobiDB-lite"/>
    </source>
</evidence>
<reference evidence="7 8" key="1">
    <citation type="submission" date="2020-10" db="EMBL/GenBank/DDBJ databases">
        <title>The Coptis chinensis genome and diversification of protoberbering-type alkaloids.</title>
        <authorList>
            <person name="Wang B."/>
            <person name="Shu S."/>
            <person name="Song C."/>
            <person name="Liu Y."/>
        </authorList>
    </citation>
    <scope>NUCLEOTIDE SEQUENCE [LARGE SCALE GENOMIC DNA]</scope>
    <source>
        <strain evidence="7">HL-2020</strain>
        <tissue evidence="7">Leaf</tissue>
    </source>
</reference>
<evidence type="ECO:0000313" key="8">
    <source>
        <dbReference type="Proteomes" id="UP000631114"/>
    </source>
</evidence>
<feature type="region of interest" description="Disordered" evidence="5">
    <location>
        <begin position="257"/>
        <end position="276"/>
    </location>
</feature>
<gene>
    <name evidence="7" type="ORF">IFM89_002619</name>
</gene>
<dbReference type="Pfam" id="PF13920">
    <property type="entry name" value="zf-C3HC4_3"/>
    <property type="match status" value="1"/>
</dbReference>
<dbReference type="OrthoDB" id="1711136at2759"/>
<dbReference type="PANTHER" id="PTHR42647:SF12">
    <property type="entry name" value="BOI-RELATED E3 UBIQUITIN-PROTEIN LIGASE 2-RELATED"/>
    <property type="match status" value="1"/>
</dbReference>
<name>A0A835L9V0_9MAGN</name>
<evidence type="ECO:0000259" key="6">
    <source>
        <dbReference type="PROSITE" id="PS50089"/>
    </source>
</evidence>
<keyword evidence="1" id="KW-0479">Metal-binding</keyword>
<dbReference type="CDD" id="cd16649">
    <property type="entry name" value="mRING-HC-C3HC5_CGRF1-like"/>
    <property type="match status" value="1"/>
</dbReference>
<dbReference type="PANTHER" id="PTHR42647">
    <property type="entry name" value="SBP (S-RIBONUCLEASE BINDING PROTEIN) FAMILY PROTEIN"/>
    <property type="match status" value="1"/>
</dbReference>
<evidence type="ECO:0000256" key="2">
    <source>
        <dbReference type="ARBA" id="ARBA00022771"/>
    </source>
</evidence>
<dbReference type="PROSITE" id="PS50089">
    <property type="entry name" value="ZF_RING_2"/>
    <property type="match status" value="1"/>
</dbReference>
<dbReference type="InterPro" id="IPR013083">
    <property type="entry name" value="Znf_RING/FYVE/PHD"/>
</dbReference>
<dbReference type="GO" id="GO:0043067">
    <property type="term" value="P:regulation of programmed cell death"/>
    <property type="evidence" value="ECO:0007669"/>
    <property type="project" value="TreeGrafter"/>
</dbReference>
<dbReference type="GO" id="GO:0004842">
    <property type="term" value="F:ubiquitin-protein transferase activity"/>
    <property type="evidence" value="ECO:0007669"/>
    <property type="project" value="TreeGrafter"/>
</dbReference>
<dbReference type="InterPro" id="IPR001841">
    <property type="entry name" value="Znf_RING"/>
</dbReference>
<proteinExistence type="predicted"/>
<organism evidence="7 8">
    <name type="scientific">Coptis chinensis</name>
    <dbReference type="NCBI Taxonomy" id="261450"/>
    <lineage>
        <taxon>Eukaryota</taxon>
        <taxon>Viridiplantae</taxon>
        <taxon>Streptophyta</taxon>
        <taxon>Embryophyta</taxon>
        <taxon>Tracheophyta</taxon>
        <taxon>Spermatophyta</taxon>
        <taxon>Magnoliopsida</taxon>
        <taxon>Ranunculales</taxon>
        <taxon>Ranunculaceae</taxon>
        <taxon>Coptidoideae</taxon>
        <taxon>Coptis</taxon>
    </lineage>
</organism>
<comment type="caution">
    <text evidence="7">The sequence shown here is derived from an EMBL/GenBank/DDBJ whole genome shotgun (WGS) entry which is preliminary data.</text>
</comment>
<accession>A0A835L9V0</accession>
<feature type="domain" description="RING-type" evidence="6">
    <location>
        <begin position="281"/>
        <end position="316"/>
    </location>
</feature>
<dbReference type="AlphaFoldDB" id="A0A835L9V0"/>
<dbReference type="EMBL" id="JADFTS010000009">
    <property type="protein sequence ID" value="KAF9587438.1"/>
    <property type="molecule type" value="Genomic_DNA"/>
</dbReference>
<dbReference type="GO" id="GO:0008270">
    <property type="term" value="F:zinc ion binding"/>
    <property type="evidence" value="ECO:0007669"/>
    <property type="project" value="UniProtKB-KW"/>
</dbReference>
<evidence type="ECO:0000313" key="7">
    <source>
        <dbReference type="EMBL" id="KAF9587438.1"/>
    </source>
</evidence>
<keyword evidence="8" id="KW-1185">Reference proteome</keyword>
<dbReference type="Proteomes" id="UP000631114">
    <property type="component" value="Unassembled WGS sequence"/>
</dbReference>
<evidence type="ECO:0000256" key="1">
    <source>
        <dbReference type="ARBA" id="ARBA00022723"/>
    </source>
</evidence>
<evidence type="ECO:0000256" key="4">
    <source>
        <dbReference type="PROSITE-ProRule" id="PRU00175"/>
    </source>
</evidence>
<protein>
    <recommendedName>
        <fullName evidence="6">RING-type domain-containing protein</fullName>
    </recommendedName>
</protein>